<dbReference type="SUPFAM" id="SSF58038">
    <property type="entry name" value="SNARE fusion complex"/>
    <property type="match status" value="1"/>
</dbReference>
<feature type="transmembrane region" description="Helical" evidence="3">
    <location>
        <begin position="104"/>
        <end position="125"/>
    </location>
</feature>
<keyword evidence="3" id="KW-0472">Membrane</keyword>
<accession>A0A6A4Y610</accession>
<dbReference type="CDD" id="cd15841">
    <property type="entry name" value="SNARE_Qc"/>
    <property type="match status" value="1"/>
</dbReference>
<feature type="domain" description="T-SNARE coiled-coil homology" evidence="4">
    <location>
        <begin position="31"/>
        <end position="93"/>
    </location>
</feature>
<feature type="compositionally biased region" description="Gly residues" evidence="2">
    <location>
        <begin position="1"/>
        <end position="12"/>
    </location>
</feature>
<evidence type="ECO:0000313" key="5">
    <source>
        <dbReference type="EMBL" id="KAF0692044.1"/>
    </source>
</evidence>
<keyword evidence="1" id="KW-0175">Coiled coil</keyword>
<feature type="region of interest" description="Disordered" evidence="2">
    <location>
        <begin position="1"/>
        <end position="22"/>
    </location>
</feature>
<dbReference type="AlphaFoldDB" id="A0A6A4Y610"/>
<reference evidence="5" key="1">
    <citation type="submission" date="2019-06" db="EMBL/GenBank/DDBJ databases">
        <title>Genomics analysis of Aphanomyces spp. identifies a new class of oomycete effector associated with host adaptation.</title>
        <authorList>
            <person name="Gaulin E."/>
        </authorList>
    </citation>
    <scope>NUCLEOTIDE SEQUENCE</scope>
    <source>
        <strain evidence="5">CBS 578.67</strain>
    </source>
</reference>
<sequence>GGGGGGGGGGGPDIQQEEVTDEHRSVMLQIEQKDQQLDGLVDQVGQGVMELGQLARGLNEELVKQNIMLEGLEERIDNTSNNVENLNAKMKKTLSEMGRSADKCMMDFICLVILLGILAVVYNMFIKK</sequence>
<gene>
    <name evidence="5" type="ORF">As57867_016753</name>
</gene>
<keyword evidence="3" id="KW-0812">Transmembrane</keyword>
<comment type="caution">
    <text evidence="5">The sequence shown here is derived from an EMBL/GenBank/DDBJ whole genome shotgun (WGS) entry which is preliminary data.</text>
</comment>
<evidence type="ECO:0000256" key="1">
    <source>
        <dbReference type="SAM" id="Coils"/>
    </source>
</evidence>
<organism evidence="5">
    <name type="scientific">Aphanomyces stellatus</name>
    <dbReference type="NCBI Taxonomy" id="120398"/>
    <lineage>
        <taxon>Eukaryota</taxon>
        <taxon>Sar</taxon>
        <taxon>Stramenopiles</taxon>
        <taxon>Oomycota</taxon>
        <taxon>Saprolegniomycetes</taxon>
        <taxon>Saprolegniales</taxon>
        <taxon>Verrucalvaceae</taxon>
        <taxon>Aphanomyces</taxon>
    </lineage>
</organism>
<protein>
    <recommendedName>
        <fullName evidence="4">t-SNARE coiled-coil homology domain-containing protein</fullName>
    </recommendedName>
</protein>
<evidence type="ECO:0000256" key="3">
    <source>
        <dbReference type="SAM" id="Phobius"/>
    </source>
</evidence>
<dbReference type="OrthoDB" id="29755at2759"/>
<feature type="non-terminal residue" evidence="5">
    <location>
        <position position="1"/>
    </location>
</feature>
<feature type="coiled-coil region" evidence="1">
    <location>
        <begin position="55"/>
        <end position="96"/>
    </location>
</feature>
<keyword evidence="3" id="KW-1133">Transmembrane helix</keyword>
<evidence type="ECO:0000259" key="4">
    <source>
        <dbReference type="PROSITE" id="PS50192"/>
    </source>
</evidence>
<dbReference type="InterPro" id="IPR000727">
    <property type="entry name" value="T_SNARE_dom"/>
</dbReference>
<evidence type="ECO:0000256" key="2">
    <source>
        <dbReference type="SAM" id="MobiDB-lite"/>
    </source>
</evidence>
<name>A0A6A4Y610_9STRA</name>
<dbReference type="EMBL" id="VJMH01005989">
    <property type="protein sequence ID" value="KAF0692044.1"/>
    <property type="molecule type" value="Genomic_DNA"/>
</dbReference>
<dbReference type="Gene3D" id="1.20.5.110">
    <property type="match status" value="1"/>
</dbReference>
<dbReference type="PROSITE" id="PS50192">
    <property type="entry name" value="T_SNARE"/>
    <property type="match status" value="1"/>
</dbReference>
<proteinExistence type="predicted"/>